<keyword evidence="3" id="KW-0472">Membrane</keyword>
<sequence length="339" mass="36742">MGHHNQARSTSGRSISLALLMLLQAVMDVNPSETPRVCGKQGSMNRIVGGKDSKDGEWPWQVSIKMNGQHHCGGSLITDQWIATASHCFKLFSVPSNFSVLLGARKLSDPGPYSITAAVRQIILNPTYNGDLRVGDIALVQLEHPVNFSHRIIPICIPDASVSFPPGHKCWVTGWGGQSERESHQISDILQKLEVPIISTDKCNTLYRLDSGEPKWTRDIKSDMLCAGYTDGGQDACQGDSGGPLACPVGDSWLLAGVVSWGEGCAQKNRPGVYARLTFYQEWIHSQIPELKFTSTGGKGHGPTVNNKSIDNSASAVGFCFVSVIAASVFWLVSSEYIL</sequence>
<organism evidence="6 7">
    <name type="scientific">Eublepharis macularius</name>
    <name type="common">Leopard gecko</name>
    <name type="synonym">Cyrtodactylus macularius</name>
    <dbReference type="NCBI Taxonomy" id="481883"/>
    <lineage>
        <taxon>Eukaryota</taxon>
        <taxon>Metazoa</taxon>
        <taxon>Chordata</taxon>
        <taxon>Craniata</taxon>
        <taxon>Vertebrata</taxon>
        <taxon>Euteleostomi</taxon>
        <taxon>Lepidosauria</taxon>
        <taxon>Squamata</taxon>
        <taxon>Bifurcata</taxon>
        <taxon>Gekkota</taxon>
        <taxon>Eublepharidae</taxon>
        <taxon>Eublepharinae</taxon>
        <taxon>Eublepharis</taxon>
    </lineage>
</organism>
<dbReference type="Pfam" id="PF00089">
    <property type="entry name" value="Trypsin"/>
    <property type="match status" value="1"/>
</dbReference>
<dbReference type="FunFam" id="2.40.10.10:FF:000039">
    <property type="entry name" value="Brain-specific serine protease 4"/>
    <property type="match status" value="1"/>
</dbReference>
<feature type="domain" description="Peptidase S1" evidence="5">
    <location>
        <begin position="47"/>
        <end position="289"/>
    </location>
</feature>
<dbReference type="Proteomes" id="UP001190640">
    <property type="component" value="Chromosome 12"/>
</dbReference>
<dbReference type="PRINTS" id="PR00722">
    <property type="entry name" value="CHYMOTRYPSIN"/>
</dbReference>
<evidence type="ECO:0000256" key="2">
    <source>
        <dbReference type="ARBA" id="ARBA00023157"/>
    </source>
</evidence>
<feature type="transmembrane region" description="Helical" evidence="3">
    <location>
        <begin position="314"/>
        <end position="333"/>
    </location>
</feature>
<dbReference type="InterPro" id="IPR001314">
    <property type="entry name" value="Peptidase_S1A"/>
</dbReference>
<dbReference type="GeneID" id="129340122"/>
<keyword evidence="2" id="KW-1015">Disulfide bond</keyword>
<evidence type="ECO:0000259" key="5">
    <source>
        <dbReference type="PROSITE" id="PS50240"/>
    </source>
</evidence>
<reference evidence="7" key="1">
    <citation type="submission" date="2025-08" db="UniProtKB">
        <authorList>
            <consortium name="RefSeq"/>
        </authorList>
    </citation>
    <scope>IDENTIFICATION</scope>
    <source>
        <tissue evidence="7">Blood</tissue>
    </source>
</reference>
<protein>
    <submittedName>
        <fullName evidence="7">Serine protease 27-like</fullName>
    </submittedName>
</protein>
<keyword evidence="6" id="KW-1185">Reference proteome</keyword>
<dbReference type="PROSITE" id="PS00135">
    <property type="entry name" value="TRYPSIN_SER"/>
    <property type="match status" value="1"/>
</dbReference>
<feature type="chain" id="PRO_5041714889" evidence="4">
    <location>
        <begin position="32"/>
        <end position="339"/>
    </location>
</feature>
<accession>A0AA97K851</accession>
<dbReference type="PANTHER" id="PTHR24253:SF119">
    <property type="entry name" value="SERINE PROTEASE 27"/>
    <property type="match status" value="1"/>
</dbReference>
<dbReference type="RefSeq" id="XP_054850686.1">
    <property type="nucleotide sequence ID" value="XM_054994711.1"/>
</dbReference>
<proteinExistence type="inferred from homology"/>
<dbReference type="SMART" id="SM00020">
    <property type="entry name" value="Tryp_SPc"/>
    <property type="match status" value="1"/>
</dbReference>
<dbReference type="GO" id="GO:0004252">
    <property type="term" value="F:serine-type endopeptidase activity"/>
    <property type="evidence" value="ECO:0007669"/>
    <property type="project" value="InterPro"/>
</dbReference>
<dbReference type="PANTHER" id="PTHR24253">
    <property type="entry name" value="TRANSMEMBRANE PROTEASE SERINE"/>
    <property type="match status" value="1"/>
</dbReference>
<gene>
    <name evidence="7" type="primary">LOC129340122</name>
</gene>
<evidence type="ECO:0000313" key="7">
    <source>
        <dbReference type="RefSeq" id="XP_054850686.1"/>
    </source>
</evidence>
<dbReference type="GO" id="GO:0005576">
    <property type="term" value="C:extracellular region"/>
    <property type="evidence" value="ECO:0007669"/>
    <property type="project" value="UniProtKB-ARBA"/>
</dbReference>
<dbReference type="KEGG" id="emc:129340122"/>
<dbReference type="CDD" id="cd00190">
    <property type="entry name" value="Tryp_SPc"/>
    <property type="match status" value="1"/>
</dbReference>
<keyword evidence="3" id="KW-1133">Transmembrane helix</keyword>
<dbReference type="SUPFAM" id="SSF50494">
    <property type="entry name" value="Trypsin-like serine proteases"/>
    <property type="match status" value="1"/>
</dbReference>
<evidence type="ECO:0000256" key="4">
    <source>
        <dbReference type="SAM" id="SignalP"/>
    </source>
</evidence>
<comment type="similarity">
    <text evidence="1">Belongs to the peptidase S1 family. Snake venom subfamily.</text>
</comment>
<dbReference type="AlphaFoldDB" id="A0AA97K851"/>
<keyword evidence="4" id="KW-0732">Signal</keyword>
<evidence type="ECO:0000256" key="1">
    <source>
        <dbReference type="ARBA" id="ARBA00009228"/>
    </source>
</evidence>
<dbReference type="GO" id="GO:0035821">
    <property type="term" value="P:modulation of process of another organism"/>
    <property type="evidence" value="ECO:0007669"/>
    <property type="project" value="UniProtKB-ARBA"/>
</dbReference>
<dbReference type="InterPro" id="IPR033116">
    <property type="entry name" value="TRYPSIN_SER"/>
</dbReference>
<dbReference type="InterPro" id="IPR009003">
    <property type="entry name" value="Peptidase_S1_PA"/>
</dbReference>
<evidence type="ECO:0000256" key="3">
    <source>
        <dbReference type="SAM" id="Phobius"/>
    </source>
</evidence>
<evidence type="ECO:0000313" key="6">
    <source>
        <dbReference type="Proteomes" id="UP001190640"/>
    </source>
</evidence>
<dbReference type="GO" id="GO:0006508">
    <property type="term" value="P:proteolysis"/>
    <property type="evidence" value="ECO:0007669"/>
    <property type="project" value="InterPro"/>
</dbReference>
<name>A0AA97K851_EUBMA</name>
<keyword evidence="3" id="KW-0812">Transmembrane</keyword>
<dbReference type="Gene3D" id="2.40.10.10">
    <property type="entry name" value="Trypsin-like serine proteases"/>
    <property type="match status" value="1"/>
</dbReference>
<dbReference type="PROSITE" id="PS50240">
    <property type="entry name" value="TRYPSIN_DOM"/>
    <property type="match status" value="1"/>
</dbReference>
<feature type="signal peptide" evidence="4">
    <location>
        <begin position="1"/>
        <end position="31"/>
    </location>
</feature>
<dbReference type="InterPro" id="IPR001254">
    <property type="entry name" value="Trypsin_dom"/>
</dbReference>
<dbReference type="InterPro" id="IPR043504">
    <property type="entry name" value="Peptidase_S1_PA_chymotrypsin"/>
</dbReference>